<gene>
    <name evidence="2" type="ORF">PXH66_13305</name>
</gene>
<dbReference type="AlphaFoldDB" id="A0AAE9ZUJ3"/>
<protein>
    <submittedName>
        <fullName evidence="2">MarR family transcriptional regulator</fullName>
    </submittedName>
</protein>
<dbReference type="InterPro" id="IPR036390">
    <property type="entry name" value="WH_DNA-bd_sf"/>
</dbReference>
<dbReference type="GO" id="GO:0006950">
    <property type="term" value="P:response to stress"/>
    <property type="evidence" value="ECO:0007669"/>
    <property type="project" value="TreeGrafter"/>
</dbReference>
<accession>A0AAE9ZUJ3</accession>
<dbReference type="GO" id="GO:0003700">
    <property type="term" value="F:DNA-binding transcription factor activity"/>
    <property type="evidence" value="ECO:0007669"/>
    <property type="project" value="InterPro"/>
</dbReference>
<organism evidence="2 3">
    <name type="scientific">Synoicihabitans lomoniglobus</name>
    <dbReference type="NCBI Taxonomy" id="2909285"/>
    <lineage>
        <taxon>Bacteria</taxon>
        <taxon>Pseudomonadati</taxon>
        <taxon>Verrucomicrobiota</taxon>
        <taxon>Opitutia</taxon>
        <taxon>Opitutales</taxon>
        <taxon>Opitutaceae</taxon>
        <taxon>Synoicihabitans</taxon>
    </lineage>
</organism>
<dbReference type="SMART" id="SM00347">
    <property type="entry name" value="HTH_MARR"/>
    <property type="match status" value="1"/>
</dbReference>
<dbReference type="InterPro" id="IPR012318">
    <property type="entry name" value="HTH_CRP"/>
</dbReference>
<sequence>MSSSFSISVAEAPLLALARDSGPCHAAGCGAMFELLNTSEKIGAALRRELARLELSATGFSILALVHRRPTTPLGNRELADKLNITPQTVSETLARLELTHLITRVRRPDHRRKIAIALTAQGQKTIIDALHSFERTIHRLMSALSPPELTSLRELCARLNPDRSLS</sequence>
<name>A0AAE9ZUJ3_9BACT</name>
<dbReference type="EMBL" id="CP119075">
    <property type="protein sequence ID" value="WED63309.1"/>
    <property type="molecule type" value="Genomic_DNA"/>
</dbReference>
<dbReference type="SUPFAM" id="SSF46785">
    <property type="entry name" value="Winged helix' DNA-binding domain"/>
    <property type="match status" value="1"/>
</dbReference>
<dbReference type="InterPro" id="IPR036388">
    <property type="entry name" value="WH-like_DNA-bd_sf"/>
</dbReference>
<dbReference type="InterPro" id="IPR039422">
    <property type="entry name" value="MarR/SlyA-like"/>
</dbReference>
<dbReference type="PRINTS" id="PR00598">
    <property type="entry name" value="HTHMARR"/>
</dbReference>
<dbReference type="Pfam" id="PF01047">
    <property type="entry name" value="MarR"/>
    <property type="match status" value="1"/>
</dbReference>
<keyword evidence="3" id="KW-1185">Reference proteome</keyword>
<dbReference type="PANTHER" id="PTHR33164:SF43">
    <property type="entry name" value="HTH-TYPE TRANSCRIPTIONAL REPRESSOR YETL"/>
    <property type="match status" value="1"/>
</dbReference>
<feature type="domain" description="HTH marR-type" evidence="1">
    <location>
        <begin position="28"/>
        <end position="162"/>
    </location>
</feature>
<proteinExistence type="predicted"/>
<dbReference type="Proteomes" id="UP001218638">
    <property type="component" value="Chromosome"/>
</dbReference>
<dbReference type="RefSeq" id="WP_330928661.1">
    <property type="nucleotide sequence ID" value="NZ_CP119075.1"/>
</dbReference>
<evidence type="ECO:0000313" key="2">
    <source>
        <dbReference type="EMBL" id="WED63309.1"/>
    </source>
</evidence>
<dbReference type="SMART" id="SM00419">
    <property type="entry name" value="HTH_CRP"/>
    <property type="match status" value="1"/>
</dbReference>
<evidence type="ECO:0000259" key="1">
    <source>
        <dbReference type="PROSITE" id="PS50995"/>
    </source>
</evidence>
<dbReference type="GO" id="GO:0003677">
    <property type="term" value="F:DNA binding"/>
    <property type="evidence" value="ECO:0007669"/>
    <property type="project" value="InterPro"/>
</dbReference>
<reference evidence="2" key="1">
    <citation type="submission" date="2023-03" db="EMBL/GenBank/DDBJ databases">
        <title>Lomoglobus Profundus gen. nov., sp. nov., a novel member of the phylum Verrucomicrobia, isolated from deep-marine sediment of South China Sea.</title>
        <authorList>
            <person name="Ahmad T."/>
            <person name="Ishaq S.E."/>
            <person name="Wang F."/>
        </authorList>
    </citation>
    <scope>NUCLEOTIDE SEQUENCE</scope>
    <source>
        <strain evidence="2">LMO-M01</strain>
    </source>
</reference>
<dbReference type="CDD" id="cd00090">
    <property type="entry name" value="HTH_ARSR"/>
    <property type="match status" value="1"/>
</dbReference>
<dbReference type="KEGG" id="slom:PXH66_13305"/>
<dbReference type="InterPro" id="IPR011991">
    <property type="entry name" value="ArsR-like_HTH"/>
</dbReference>
<dbReference type="PROSITE" id="PS50995">
    <property type="entry name" value="HTH_MARR_2"/>
    <property type="match status" value="1"/>
</dbReference>
<dbReference type="PANTHER" id="PTHR33164">
    <property type="entry name" value="TRANSCRIPTIONAL REGULATOR, MARR FAMILY"/>
    <property type="match status" value="1"/>
</dbReference>
<evidence type="ECO:0000313" key="3">
    <source>
        <dbReference type="Proteomes" id="UP001218638"/>
    </source>
</evidence>
<dbReference type="Gene3D" id="1.10.10.10">
    <property type="entry name" value="Winged helix-like DNA-binding domain superfamily/Winged helix DNA-binding domain"/>
    <property type="match status" value="1"/>
</dbReference>
<dbReference type="InterPro" id="IPR000835">
    <property type="entry name" value="HTH_MarR-typ"/>
</dbReference>